<accession>A0A7X6BGG1</accession>
<dbReference type="Gene3D" id="3.40.50.300">
    <property type="entry name" value="P-loop containing nucleotide triphosphate hydrolases"/>
    <property type="match status" value="1"/>
</dbReference>
<comment type="caution">
    <text evidence="1">The sequence shown here is derived from an EMBL/GenBank/DDBJ whole genome shotgun (WGS) entry which is preliminary data.</text>
</comment>
<name>A0A7X6BGG1_9SPHN</name>
<dbReference type="RefSeq" id="WP_168067776.1">
    <property type="nucleotide sequence ID" value="NZ_JAATJC010000001.1"/>
</dbReference>
<proteinExistence type="predicted"/>
<dbReference type="InterPro" id="IPR027417">
    <property type="entry name" value="P-loop_NTPase"/>
</dbReference>
<sequence length="339" mass="37320">MAPTAPLDPADGRWLAHRYVEDRDRLRFRWFPREQHRKITFLSDEEVGAGPSHDMARAEFVALAANSARPAPAMILHSAFCCSTLLLRSLDLPGLSSGYSEPAILNDVAGLTLRRADGRQVAATMDAALHALARPLAPGERTVVKPSNVVNALAPLMLALRPEMRLLLLHARLPAFVGSIARKEIEGRLWVRELFWKLTRLGLVARFGLSEEELFRLTDLQVAALSWLAQHALFADLAEKFPDNVRTLESSRLMDRPAAALGALGMHFGLDLDAEAIARGPAFTSHSKDGRAFDAAARAAEEDRGAALHARELEIVLRWAERMADHAGIRLTLPQPLLP</sequence>
<dbReference type="EMBL" id="JAATJC010000001">
    <property type="protein sequence ID" value="NJC05031.1"/>
    <property type="molecule type" value="Genomic_DNA"/>
</dbReference>
<evidence type="ECO:0000313" key="1">
    <source>
        <dbReference type="EMBL" id="NJC05031.1"/>
    </source>
</evidence>
<reference evidence="1 2" key="1">
    <citation type="submission" date="2020-03" db="EMBL/GenBank/DDBJ databases">
        <title>Genomic Encyclopedia of Type Strains, Phase IV (KMG-IV): sequencing the most valuable type-strain genomes for metagenomic binning, comparative biology and taxonomic classification.</title>
        <authorList>
            <person name="Goeker M."/>
        </authorList>
    </citation>
    <scope>NUCLEOTIDE SEQUENCE [LARGE SCALE GENOMIC DNA]</scope>
    <source>
        <strain evidence="1 2">DSM 16846</strain>
    </source>
</reference>
<dbReference type="Proteomes" id="UP000558192">
    <property type="component" value="Unassembled WGS sequence"/>
</dbReference>
<dbReference type="AlphaFoldDB" id="A0A7X6BGG1"/>
<keyword evidence="2" id="KW-1185">Reference proteome</keyword>
<evidence type="ECO:0000313" key="2">
    <source>
        <dbReference type="Proteomes" id="UP000558192"/>
    </source>
</evidence>
<gene>
    <name evidence="1" type="ORF">GGQ97_000824</name>
</gene>
<organism evidence="1 2">
    <name type="scientific">Sphingomonas kaistensis</name>
    <dbReference type="NCBI Taxonomy" id="298708"/>
    <lineage>
        <taxon>Bacteria</taxon>
        <taxon>Pseudomonadati</taxon>
        <taxon>Pseudomonadota</taxon>
        <taxon>Alphaproteobacteria</taxon>
        <taxon>Sphingomonadales</taxon>
        <taxon>Sphingomonadaceae</taxon>
        <taxon>Sphingomonas</taxon>
    </lineage>
</organism>
<protein>
    <submittedName>
        <fullName evidence="1">Uncharacterized protein</fullName>
    </submittedName>
</protein>